<organism evidence="1 2">
    <name type="scientific">Cryptosporidium xiaoi</name>
    <dbReference type="NCBI Taxonomy" id="659607"/>
    <lineage>
        <taxon>Eukaryota</taxon>
        <taxon>Sar</taxon>
        <taxon>Alveolata</taxon>
        <taxon>Apicomplexa</taxon>
        <taxon>Conoidasida</taxon>
        <taxon>Coccidia</taxon>
        <taxon>Eucoccidiorida</taxon>
        <taxon>Eimeriorina</taxon>
        <taxon>Cryptosporidiidae</taxon>
        <taxon>Cryptosporidium</taxon>
    </lineage>
</organism>
<keyword evidence="2" id="KW-1185">Reference proteome</keyword>
<evidence type="ECO:0000313" key="1">
    <source>
        <dbReference type="EMBL" id="KAK6589517.1"/>
    </source>
</evidence>
<gene>
    <name evidence="1" type="ORF">RS030_203052</name>
</gene>
<sequence length="724" mass="83294">MGSKKNTGYIRIIGENNNICDLEVKYIVLKCLTGSFNSLLCSADKGRGKTNFIYGSKYGDNFSTSDEKVTNESNICFIEKLTKSLFIESNIIKSRFMEKNIIFLPKFSCSFLMIKVCKDENCNLENVYDALQGLVNPVNYTFSNDYNYFELLQVDIQEPVQLLNLITIARKLQLEKACEGNANFHTLLIINIESILLNKELNELKTLKKASSQIFILDYISTGKETSRPHFEELYEKKVNKELLITFLKSLINSRSKSSLFLFSILVKGILNKTFITIIFSRFNNLNIKLSKSELYSNDSTNMQLNNFGVKIISDNPLSSQVEKLHCYTSFLNKMYLEFGIEYIINSLKHGNIELTNVFEELAISIYNLSGNIFDFYEISNFINNFHVLLNFDKSEVDNKKGSDSINFADIYDHISFWLKEINAGEKNNQMELYPLNDLSNHKVNNTGIISECYNNESYSSIVKQVDRREKNIDSIDNNIDYKPDNFENEIRESLTERKCELNNTRLEKTEQYQSLNRLGRSKSCMNIPMNYNLPTKVSVAAFSKILLAVNTARRRVREYRKKQQSQIIGRIDLYDEDQRVNTFWGTVYKTPGTSLEDTDLKESPLTVDPIAKGDSCDAQKRETKDVEVQVDVAMINLRERNKLVEVRCIQIDTRGDGTVDNLNSLENIPKDNTTNIPNISHSRKLIERTNEREMLSTNPSTKNSNVSYYPMTNFCSNNGQFSL</sequence>
<dbReference type="Proteomes" id="UP001311799">
    <property type="component" value="Unassembled WGS sequence"/>
</dbReference>
<protein>
    <recommendedName>
        <fullName evidence="3">Kinesin motor domain-containing protein</fullName>
    </recommendedName>
</protein>
<accession>A0AAV9XY10</accession>
<evidence type="ECO:0008006" key="3">
    <source>
        <dbReference type="Google" id="ProtNLM"/>
    </source>
</evidence>
<reference evidence="1 2" key="1">
    <citation type="submission" date="2023-10" db="EMBL/GenBank/DDBJ databases">
        <title>Comparative genomics analysis reveals potential genetic determinants of host preference in Cryptosporidium xiaoi.</title>
        <authorList>
            <person name="Xiao L."/>
            <person name="Li J."/>
        </authorList>
    </citation>
    <scope>NUCLEOTIDE SEQUENCE [LARGE SCALE GENOMIC DNA]</scope>
    <source>
        <strain evidence="1 2">52996</strain>
    </source>
</reference>
<comment type="caution">
    <text evidence="1">The sequence shown here is derived from an EMBL/GenBank/DDBJ whole genome shotgun (WGS) entry which is preliminary data.</text>
</comment>
<dbReference type="AlphaFoldDB" id="A0AAV9XY10"/>
<proteinExistence type="predicted"/>
<dbReference type="EMBL" id="JAWDEY010000012">
    <property type="protein sequence ID" value="KAK6589517.1"/>
    <property type="molecule type" value="Genomic_DNA"/>
</dbReference>
<name>A0AAV9XY10_9CRYT</name>
<evidence type="ECO:0000313" key="2">
    <source>
        <dbReference type="Proteomes" id="UP001311799"/>
    </source>
</evidence>